<reference evidence="1 2" key="1">
    <citation type="submission" date="2018-03" db="EMBL/GenBank/DDBJ databases">
        <title>Genomic Encyclopedia of Archaeal and Bacterial Type Strains, Phase II (KMG-II): from individual species to whole genera.</title>
        <authorList>
            <person name="Goeker M."/>
        </authorList>
    </citation>
    <scope>NUCLEOTIDE SEQUENCE [LARGE SCALE GENOMIC DNA]</scope>
    <source>
        <strain evidence="1 2">DSM 45312</strain>
    </source>
</reference>
<keyword evidence="2" id="KW-1185">Reference proteome</keyword>
<protein>
    <submittedName>
        <fullName evidence="1">Uncharacterized protein DUF3515</fullName>
    </submittedName>
</protein>
<dbReference type="InterPro" id="IPR021903">
    <property type="entry name" value="DUF3515"/>
</dbReference>
<organism evidence="1 2">
    <name type="scientific">Murinocardiopsis flavida</name>
    <dbReference type="NCBI Taxonomy" id="645275"/>
    <lineage>
        <taxon>Bacteria</taxon>
        <taxon>Bacillati</taxon>
        <taxon>Actinomycetota</taxon>
        <taxon>Actinomycetes</taxon>
        <taxon>Streptosporangiales</taxon>
        <taxon>Nocardiopsidaceae</taxon>
        <taxon>Murinocardiopsis</taxon>
    </lineage>
</organism>
<sequence length="154" mass="16172">MRHAALGAAVAGLALLAGCTGGDPDLPAPEPTGRAAELCPGLMGALPDSLLGEQRKDVSPDSEYVVGWGSPAIMLRCGVDRPKELRPESELVVINDIAWLGVPTERPVTFTAVGRHAYVELTVPESYDLDPAESLLDVSDLVEEHLPALPAGEL</sequence>
<dbReference type="Pfam" id="PF12028">
    <property type="entry name" value="DUF3515"/>
    <property type="match status" value="1"/>
</dbReference>
<dbReference type="EMBL" id="PYGA01000014">
    <property type="protein sequence ID" value="PSK95600.1"/>
    <property type="molecule type" value="Genomic_DNA"/>
</dbReference>
<evidence type="ECO:0000313" key="2">
    <source>
        <dbReference type="Proteomes" id="UP000240542"/>
    </source>
</evidence>
<dbReference type="AlphaFoldDB" id="A0A2P8DED7"/>
<dbReference type="RefSeq" id="WP_106584542.1">
    <property type="nucleotide sequence ID" value="NZ_PYGA01000014.1"/>
</dbReference>
<gene>
    <name evidence="1" type="ORF">CLV63_11433</name>
</gene>
<accession>A0A2P8DED7</accession>
<dbReference type="PROSITE" id="PS51257">
    <property type="entry name" value="PROKAR_LIPOPROTEIN"/>
    <property type="match status" value="1"/>
</dbReference>
<name>A0A2P8DED7_9ACTN</name>
<proteinExistence type="predicted"/>
<dbReference type="Proteomes" id="UP000240542">
    <property type="component" value="Unassembled WGS sequence"/>
</dbReference>
<comment type="caution">
    <text evidence="1">The sequence shown here is derived from an EMBL/GenBank/DDBJ whole genome shotgun (WGS) entry which is preliminary data.</text>
</comment>
<evidence type="ECO:0000313" key="1">
    <source>
        <dbReference type="EMBL" id="PSK95600.1"/>
    </source>
</evidence>
<dbReference type="OrthoDB" id="3213819at2"/>